<dbReference type="OrthoDB" id="4569196at2"/>
<feature type="domain" description="HTH merR-type" evidence="5">
    <location>
        <begin position="1"/>
        <end position="70"/>
    </location>
</feature>
<accession>A0A542ELB1</accession>
<evidence type="ECO:0000313" key="7">
    <source>
        <dbReference type="Proteomes" id="UP000316298"/>
    </source>
</evidence>
<evidence type="ECO:0000256" key="3">
    <source>
        <dbReference type="ARBA" id="ARBA00023125"/>
    </source>
</evidence>
<organism evidence="6 7">
    <name type="scientific">Kribbella jejuensis</name>
    <dbReference type="NCBI Taxonomy" id="236068"/>
    <lineage>
        <taxon>Bacteria</taxon>
        <taxon>Bacillati</taxon>
        <taxon>Actinomycetota</taxon>
        <taxon>Actinomycetes</taxon>
        <taxon>Propionibacteriales</taxon>
        <taxon>Kribbellaceae</taxon>
        <taxon>Kribbella</taxon>
    </lineage>
</organism>
<dbReference type="InterPro" id="IPR047057">
    <property type="entry name" value="MerR_fam"/>
</dbReference>
<proteinExistence type="predicted"/>
<dbReference type="Proteomes" id="UP000316298">
    <property type="component" value="Unassembled WGS sequence"/>
</dbReference>
<dbReference type="CDD" id="cd00592">
    <property type="entry name" value="HTH_MerR-like"/>
    <property type="match status" value="1"/>
</dbReference>
<dbReference type="AlphaFoldDB" id="A0A542ELB1"/>
<gene>
    <name evidence="6" type="ORF">FB475_0230</name>
</gene>
<dbReference type="InterPro" id="IPR000551">
    <property type="entry name" value="MerR-type_HTH_dom"/>
</dbReference>
<evidence type="ECO:0000256" key="4">
    <source>
        <dbReference type="ARBA" id="ARBA00023163"/>
    </source>
</evidence>
<name>A0A542ELB1_9ACTN</name>
<dbReference type="PANTHER" id="PTHR30204">
    <property type="entry name" value="REDOX-CYCLING DRUG-SENSING TRANSCRIPTIONAL ACTIVATOR SOXR"/>
    <property type="match status" value="1"/>
</dbReference>
<keyword evidence="1" id="KW-0678">Repressor</keyword>
<comment type="caution">
    <text evidence="6">The sequence shown here is derived from an EMBL/GenBank/DDBJ whole genome shotgun (WGS) entry which is preliminary data.</text>
</comment>
<protein>
    <submittedName>
        <fullName evidence="6">DNA-binding transcriptional MerR regulator</fullName>
    </submittedName>
</protein>
<dbReference type="PANTHER" id="PTHR30204:SF69">
    <property type="entry name" value="MERR-FAMILY TRANSCRIPTIONAL REGULATOR"/>
    <property type="match status" value="1"/>
</dbReference>
<keyword evidence="7" id="KW-1185">Reference proteome</keyword>
<dbReference type="Pfam" id="PF00376">
    <property type="entry name" value="MerR"/>
    <property type="match status" value="1"/>
</dbReference>
<evidence type="ECO:0000256" key="1">
    <source>
        <dbReference type="ARBA" id="ARBA00022491"/>
    </source>
</evidence>
<dbReference type="InterPro" id="IPR009061">
    <property type="entry name" value="DNA-bd_dom_put_sf"/>
</dbReference>
<evidence type="ECO:0000313" key="6">
    <source>
        <dbReference type="EMBL" id="TQJ16141.1"/>
    </source>
</evidence>
<dbReference type="PRINTS" id="PR00040">
    <property type="entry name" value="HTHMERR"/>
</dbReference>
<reference evidence="6 7" key="1">
    <citation type="submission" date="2019-06" db="EMBL/GenBank/DDBJ databases">
        <title>Sequencing the genomes of 1000 actinobacteria strains.</title>
        <authorList>
            <person name="Klenk H.-P."/>
        </authorList>
    </citation>
    <scope>NUCLEOTIDE SEQUENCE [LARGE SCALE GENOMIC DNA]</scope>
    <source>
        <strain evidence="6 7">DSM 17305</strain>
    </source>
</reference>
<sequence>MLTISQLAAYAGVTVRAVRHYHKIGLLPEPGRDRSGYRSYNSGAVVRLIRIHTLADAGVPLARVQELLDAEPDEFEDGVQKIDKELRAEIRRLQDSRRRLARLAAGDHLALPPSVLGYLDLLRAHGVSERYIEMERDAWIMIAAQVPELIDVIIAAKHKELDDPDAQKLYSLVSEAVDHPNGEELLYEIADLLERIYSRAYEAGQLGVDPFDEKLVELLDSVMIESAPEAARLLEIMEERGWKGWTRIEQVPTERLGLQASVKAVPGHAVAGVGDALEG</sequence>
<keyword evidence="2" id="KW-0805">Transcription regulation</keyword>
<dbReference type="GO" id="GO:0003677">
    <property type="term" value="F:DNA binding"/>
    <property type="evidence" value="ECO:0007669"/>
    <property type="project" value="UniProtKB-KW"/>
</dbReference>
<dbReference type="RefSeq" id="WP_141851658.1">
    <property type="nucleotide sequence ID" value="NZ_BAAAKA010000008.1"/>
</dbReference>
<dbReference type="SMART" id="SM00422">
    <property type="entry name" value="HTH_MERR"/>
    <property type="match status" value="1"/>
</dbReference>
<dbReference type="EMBL" id="VFMM01000001">
    <property type="protein sequence ID" value="TQJ16141.1"/>
    <property type="molecule type" value="Genomic_DNA"/>
</dbReference>
<keyword evidence="3 6" id="KW-0238">DNA-binding</keyword>
<dbReference type="Gene3D" id="1.10.1660.10">
    <property type="match status" value="1"/>
</dbReference>
<dbReference type="SUPFAM" id="SSF46955">
    <property type="entry name" value="Putative DNA-binding domain"/>
    <property type="match status" value="1"/>
</dbReference>
<dbReference type="GO" id="GO:0003700">
    <property type="term" value="F:DNA-binding transcription factor activity"/>
    <property type="evidence" value="ECO:0007669"/>
    <property type="project" value="InterPro"/>
</dbReference>
<evidence type="ECO:0000256" key="2">
    <source>
        <dbReference type="ARBA" id="ARBA00023015"/>
    </source>
</evidence>
<evidence type="ECO:0000259" key="5">
    <source>
        <dbReference type="PROSITE" id="PS50937"/>
    </source>
</evidence>
<keyword evidence="4" id="KW-0804">Transcription</keyword>
<dbReference type="PROSITE" id="PS50937">
    <property type="entry name" value="HTH_MERR_2"/>
    <property type="match status" value="1"/>
</dbReference>